<dbReference type="Proteomes" id="UP001178148">
    <property type="component" value="Unassembled WGS sequence"/>
</dbReference>
<accession>A0AA90NLX0</accession>
<sequence length="89" mass="10139">QWRYLPSRKGKRYRKHHGDEAGSSFILGLVRGSEKKVVHWEGNTVHVQNGYLVTLIGRVSKLLFTVRVKNKTKKSSVPGHQKDATSLQK</sequence>
<comment type="caution">
    <text evidence="1">The sequence shown here is derived from an EMBL/GenBank/DDBJ whole genome shotgun (WGS) entry which is preliminary data.</text>
</comment>
<keyword evidence="2" id="KW-1185">Reference proteome</keyword>
<evidence type="ECO:0000313" key="2">
    <source>
        <dbReference type="Proteomes" id="UP001178148"/>
    </source>
</evidence>
<evidence type="ECO:0000313" key="1">
    <source>
        <dbReference type="EMBL" id="MDP0589193.1"/>
    </source>
</evidence>
<reference evidence="1 2" key="1">
    <citation type="journal article" date="2023" name="bioRxiv">
        <title>An intranuclear bacterial parasite of deep-sea mussels expresses apoptosis inhibitors acquired from its host.</title>
        <authorList>
            <person name="Gonzalez Porras M.A."/>
            <person name="Assie A."/>
            <person name="Tietjen M."/>
            <person name="Violette M."/>
            <person name="Kleiner M."/>
            <person name="Gruber-Vodicka H."/>
            <person name="Dubilier N."/>
            <person name="Leisch N."/>
        </authorList>
    </citation>
    <scope>NUCLEOTIDE SEQUENCE [LARGE SCALE GENOMIC DNA]</scope>
    <source>
        <strain evidence="1">IAP13</strain>
    </source>
</reference>
<feature type="non-terminal residue" evidence="1">
    <location>
        <position position="1"/>
    </location>
</feature>
<name>A0AA90NLX0_9GAMM</name>
<dbReference type="EMBL" id="JASXSV010000011">
    <property type="protein sequence ID" value="MDP0589193.1"/>
    <property type="molecule type" value="Genomic_DNA"/>
</dbReference>
<dbReference type="AlphaFoldDB" id="A0AA90NLX0"/>
<gene>
    <name evidence="1" type="ORF">QS748_08375</name>
</gene>
<proteinExistence type="predicted"/>
<organism evidence="1 2">
    <name type="scientific">Candidatus Endonucleibacter bathymodioli</name>
    <dbReference type="NCBI Taxonomy" id="539814"/>
    <lineage>
        <taxon>Bacteria</taxon>
        <taxon>Pseudomonadati</taxon>
        <taxon>Pseudomonadota</taxon>
        <taxon>Gammaproteobacteria</taxon>
        <taxon>Oceanospirillales</taxon>
        <taxon>Endozoicomonadaceae</taxon>
        <taxon>Candidatus Endonucleibacter</taxon>
    </lineage>
</organism>
<protein>
    <submittedName>
        <fullName evidence="1">Uncharacterized protein</fullName>
    </submittedName>
</protein>